<dbReference type="OrthoDB" id="479699at2"/>
<keyword evidence="3" id="KW-1185">Reference proteome</keyword>
<sequence>MAGYRKIPEFNDLSAGQFFEQIAPEQKPVVIRGFARHWPLVTAAQQSPEDWVRYLLQFYQGQKARILLAPPEANKRFYYNGDMTGVNYLAGDERVDLFLGRLLELMDRSVYPAISLQNGAPENLLPGLVEDNPTPFFPDVTPRLWVGNEGIVSAHYDGADNMACVVAGRRRFVLFPPAQTGNLYPGPLNFTPAGAPTSLVDLNNPDFERYPRFETALANAYSAELGSGDAIFIPMLWWHHVESLEKVNALMNYWWNGSSAKAATPPSPIDSLNIALLAMRDLSQEQRNAWRHLFDHYLFKQGVDPASYIPEHQQHVLGPISPDYARAIKDHFVEKLKR</sequence>
<reference evidence="2 3" key="1">
    <citation type="submission" date="2018-11" db="EMBL/GenBank/DDBJ databases">
        <title>Genomic Encyclopedia of Type Strains, Phase IV (KMG-IV): sequencing the most valuable type-strain genomes for metagenomic binning, comparative biology and taxonomic classification.</title>
        <authorList>
            <person name="Goeker M."/>
        </authorList>
    </citation>
    <scope>NUCLEOTIDE SEQUENCE [LARGE SCALE GENOMIC DNA]</scope>
    <source>
        <strain evidence="2 3">DSM 16974</strain>
    </source>
</reference>
<dbReference type="InterPro" id="IPR014710">
    <property type="entry name" value="RmlC-like_jellyroll"/>
</dbReference>
<evidence type="ECO:0000313" key="2">
    <source>
        <dbReference type="EMBL" id="ROQ21679.1"/>
    </source>
</evidence>
<evidence type="ECO:0000259" key="1">
    <source>
        <dbReference type="PROSITE" id="PS51184"/>
    </source>
</evidence>
<dbReference type="PROSITE" id="PS51184">
    <property type="entry name" value="JMJC"/>
    <property type="match status" value="1"/>
</dbReference>
<organism evidence="2 3">
    <name type="scientific">Marinimicrobium koreense</name>
    <dbReference type="NCBI Taxonomy" id="306545"/>
    <lineage>
        <taxon>Bacteria</taxon>
        <taxon>Pseudomonadati</taxon>
        <taxon>Pseudomonadota</taxon>
        <taxon>Gammaproteobacteria</taxon>
        <taxon>Cellvibrionales</taxon>
        <taxon>Cellvibrionaceae</taxon>
        <taxon>Marinimicrobium</taxon>
    </lineage>
</organism>
<dbReference type="Gene3D" id="2.60.120.10">
    <property type="entry name" value="Jelly Rolls"/>
    <property type="match status" value="1"/>
</dbReference>
<dbReference type="SMART" id="SM00558">
    <property type="entry name" value="JmjC"/>
    <property type="match status" value="1"/>
</dbReference>
<gene>
    <name evidence="2" type="ORF">EDC38_2305</name>
</gene>
<evidence type="ECO:0000313" key="3">
    <source>
        <dbReference type="Proteomes" id="UP000273643"/>
    </source>
</evidence>
<dbReference type="AlphaFoldDB" id="A0A3N1P0W2"/>
<dbReference type="EMBL" id="RJUK01000001">
    <property type="protein sequence ID" value="ROQ21679.1"/>
    <property type="molecule type" value="Genomic_DNA"/>
</dbReference>
<dbReference type="RefSeq" id="WP_123638627.1">
    <property type="nucleotide sequence ID" value="NZ_RJUK01000001.1"/>
</dbReference>
<dbReference type="InterPro" id="IPR003347">
    <property type="entry name" value="JmjC_dom"/>
</dbReference>
<dbReference type="Proteomes" id="UP000273643">
    <property type="component" value="Unassembled WGS sequence"/>
</dbReference>
<name>A0A3N1P0W2_9GAMM</name>
<dbReference type="InterPro" id="IPR041667">
    <property type="entry name" value="Cupin_8"/>
</dbReference>
<accession>A0A3N1P0W2</accession>
<proteinExistence type="predicted"/>
<dbReference type="SUPFAM" id="SSF51197">
    <property type="entry name" value="Clavaminate synthase-like"/>
    <property type="match status" value="1"/>
</dbReference>
<dbReference type="PANTHER" id="PTHR12461:SF105">
    <property type="entry name" value="HYPOXIA-INDUCIBLE FACTOR 1-ALPHA INHIBITOR"/>
    <property type="match status" value="1"/>
</dbReference>
<feature type="domain" description="JmjC" evidence="1">
    <location>
        <begin position="114"/>
        <end position="271"/>
    </location>
</feature>
<comment type="caution">
    <text evidence="2">The sequence shown here is derived from an EMBL/GenBank/DDBJ whole genome shotgun (WGS) entry which is preliminary data.</text>
</comment>
<dbReference type="PANTHER" id="PTHR12461">
    <property type="entry name" value="HYPOXIA-INDUCIBLE FACTOR 1 ALPHA INHIBITOR-RELATED"/>
    <property type="match status" value="1"/>
</dbReference>
<dbReference type="Pfam" id="PF13621">
    <property type="entry name" value="Cupin_8"/>
    <property type="match status" value="1"/>
</dbReference>
<protein>
    <submittedName>
        <fullName evidence="2">Cupin-like protein</fullName>
    </submittedName>
</protein>